<name>A0A1M6CPC7_BUTFI</name>
<organism evidence="1 2">
    <name type="scientific">Butyrivibrio fibrisolvens DSM 3071</name>
    <dbReference type="NCBI Taxonomy" id="1121131"/>
    <lineage>
        <taxon>Bacteria</taxon>
        <taxon>Bacillati</taxon>
        <taxon>Bacillota</taxon>
        <taxon>Clostridia</taxon>
        <taxon>Lachnospirales</taxon>
        <taxon>Lachnospiraceae</taxon>
        <taxon>Butyrivibrio</taxon>
    </lineage>
</organism>
<dbReference type="GeneID" id="89511872"/>
<evidence type="ECO:0000313" key="2">
    <source>
        <dbReference type="Proteomes" id="UP000184278"/>
    </source>
</evidence>
<accession>A0A1M6CPC7</accession>
<dbReference type="EMBL" id="FQXK01000035">
    <property type="protein sequence ID" value="SHI62840.1"/>
    <property type="molecule type" value="Genomic_DNA"/>
</dbReference>
<dbReference type="RefSeq" id="WP_073389492.1">
    <property type="nucleotide sequence ID" value="NZ_FQXK01000035.1"/>
</dbReference>
<proteinExistence type="predicted"/>
<dbReference type="STRING" id="1121131.SAMN02745229_03375"/>
<dbReference type="AlphaFoldDB" id="A0A1M6CPC7"/>
<reference evidence="2" key="1">
    <citation type="submission" date="2016-11" db="EMBL/GenBank/DDBJ databases">
        <authorList>
            <person name="Varghese N."/>
            <person name="Submissions S."/>
        </authorList>
    </citation>
    <scope>NUCLEOTIDE SEQUENCE [LARGE SCALE GENOMIC DNA]</scope>
    <source>
        <strain evidence="2">DSM 3071</strain>
    </source>
</reference>
<protein>
    <submittedName>
        <fullName evidence="1">Uncharacterized protein</fullName>
    </submittedName>
</protein>
<dbReference type="Proteomes" id="UP000184278">
    <property type="component" value="Unassembled WGS sequence"/>
</dbReference>
<sequence length="171" mass="19197">MASVQKEMDFRKLYEAIVGFEESEESQDYYYEVMDSLTGRKNKNGSDETVRDRILKAYGVLFCEDTGLIDGQKAGTGDVADTADRLYIGDAGYDPEHWYRMKYHFPVIDDDNYDRFAALVISDMHSGPLHEAALNDGQTLVVGEADPLHMTSLQRQNQQLKSVSILTGGAK</sequence>
<keyword evidence="2" id="KW-1185">Reference proteome</keyword>
<evidence type="ECO:0000313" key="1">
    <source>
        <dbReference type="EMBL" id="SHI62840.1"/>
    </source>
</evidence>
<gene>
    <name evidence="1" type="ORF">SAMN02745229_03375</name>
</gene>
<dbReference type="OrthoDB" id="2000848at2"/>